<dbReference type="SMART" id="SM01407">
    <property type="entry name" value="NAC"/>
    <property type="match status" value="1"/>
</dbReference>
<comment type="subunit">
    <text evidence="15">Part of the nascent polypeptide-associated complex (NAC).</text>
</comment>
<dbReference type="InterPro" id="IPR022775">
    <property type="entry name" value="AP_mu_sigma_su"/>
</dbReference>
<dbReference type="InterPro" id="IPR044880">
    <property type="entry name" value="NCX_ion-bd_dom_sf"/>
</dbReference>
<dbReference type="PROSITE" id="PS00991">
    <property type="entry name" value="CLAT_ADAPTOR_M_2"/>
    <property type="match status" value="1"/>
</dbReference>
<dbReference type="Pfam" id="PF00928">
    <property type="entry name" value="Adap_comp_sub"/>
    <property type="match status" value="1"/>
</dbReference>
<dbReference type="PRINTS" id="PR00314">
    <property type="entry name" value="CLATHRINADPT"/>
</dbReference>
<dbReference type="Pfam" id="PF01699">
    <property type="entry name" value="Na_Ca_ex"/>
    <property type="match status" value="1"/>
</dbReference>
<dbReference type="InterPro" id="IPR023333">
    <property type="entry name" value="Proteasome_suB-type"/>
</dbReference>
<keyword evidence="15" id="KW-0804">Transcription</keyword>
<comment type="similarity">
    <text evidence="15">Belongs to the NAC-beta family.</text>
</comment>
<keyword evidence="15" id="KW-0805">Transcription regulation</keyword>
<dbReference type="Gene3D" id="3.30.70.80">
    <property type="entry name" value="Peptidase S8 propeptide/proteinase inhibitor I9"/>
    <property type="match status" value="1"/>
</dbReference>
<feature type="transmembrane region" description="Helical" evidence="17">
    <location>
        <begin position="691"/>
        <end position="714"/>
    </location>
</feature>
<feature type="transmembrane region" description="Helical" evidence="17">
    <location>
        <begin position="798"/>
        <end position="815"/>
    </location>
</feature>
<feature type="domain" description="NAC-A/B" evidence="19">
    <location>
        <begin position="1356"/>
        <end position="1421"/>
    </location>
</feature>
<dbReference type="EMBL" id="JACYCD010000355">
    <property type="protein sequence ID" value="KAF8695799.1"/>
    <property type="molecule type" value="Genomic_DNA"/>
</dbReference>
<dbReference type="Gene3D" id="1.20.1420.30">
    <property type="entry name" value="NCX, central ion-binding region"/>
    <property type="match status" value="1"/>
</dbReference>
<dbReference type="FunFam" id="3.30.450.60:FF:000002">
    <property type="entry name" value="AP-2 complex subunit mu, putative"/>
    <property type="match status" value="1"/>
</dbReference>
<feature type="transmembrane region" description="Helical" evidence="17">
    <location>
        <begin position="347"/>
        <end position="370"/>
    </location>
</feature>
<dbReference type="GO" id="GO:0006886">
    <property type="term" value="P:intracellular protein transport"/>
    <property type="evidence" value="ECO:0007669"/>
    <property type="project" value="InterPro"/>
</dbReference>
<dbReference type="PROSITE" id="PS51072">
    <property type="entry name" value="MHD"/>
    <property type="match status" value="1"/>
</dbReference>
<dbReference type="Pfam" id="PF01217">
    <property type="entry name" value="Clat_adaptor_s"/>
    <property type="match status" value="1"/>
</dbReference>
<dbReference type="InterPro" id="IPR004837">
    <property type="entry name" value="NaCa_Exmemb"/>
</dbReference>
<dbReference type="InterPro" id="IPR035206">
    <property type="entry name" value="Proteasome_beta2"/>
</dbReference>
<dbReference type="CDD" id="cd22054">
    <property type="entry name" value="NAC_NACA"/>
    <property type="match status" value="1"/>
</dbReference>
<dbReference type="SUPFAM" id="SSF49447">
    <property type="entry name" value="Second domain of Mu2 adaptin subunit (ap50) of ap2 adaptor"/>
    <property type="match status" value="1"/>
</dbReference>
<dbReference type="GO" id="GO:0055085">
    <property type="term" value="P:transmembrane transport"/>
    <property type="evidence" value="ECO:0007669"/>
    <property type="project" value="InterPro"/>
</dbReference>
<dbReference type="GO" id="GO:0010498">
    <property type="term" value="P:proteasomal protein catabolic process"/>
    <property type="evidence" value="ECO:0007669"/>
    <property type="project" value="InterPro"/>
</dbReference>
<feature type="transmembrane region" description="Helical" evidence="17">
    <location>
        <begin position="650"/>
        <end position="671"/>
    </location>
</feature>
<dbReference type="GO" id="GO:0005839">
    <property type="term" value="C:proteasome core complex"/>
    <property type="evidence" value="ECO:0007669"/>
    <property type="project" value="InterPro"/>
</dbReference>
<name>A0A8H7HK10_9AGAM</name>
<keyword evidence="13" id="KW-0539">Nucleus</keyword>
<evidence type="ECO:0000256" key="2">
    <source>
        <dbReference type="ARBA" id="ARBA00004141"/>
    </source>
</evidence>
<dbReference type="InterPro" id="IPR028565">
    <property type="entry name" value="MHD"/>
</dbReference>
<evidence type="ECO:0000256" key="1">
    <source>
        <dbReference type="ARBA" id="ARBA00004123"/>
    </source>
</evidence>
<feature type="transmembrane region" description="Helical" evidence="17">
    <location>
        <begin position="419"/>
        <end position="442"/>
    </location>
</feature>
<feature type="non-terminal residue" evidence="20">
    <location>
        <position position="1614"/>
    </location>
</feature>
<evidence type="ECO:0000256" key="9">
    <source>
        <dbReference type="ARBA" id="ARBA00022927"/>
    </source>
</evidence>
<feature type="region of interest" description="Disordered" evidence="16">
    <location>
        <begin position="1434"/>
        <end position="1486"/>
    </location>
</feature>
<comment type="similarity">
    <text evidence="5">Belongs to the Ca(2+):cation antiporter (CaCA) (TC 2.A.19) family.</text>
</comment>
<dbReference type="InterPro" id="IPR002715">
    <property type="entry name" value="Nas_poly-pep-assoc_cplx_dom"/>
</dbReference>
<keyword evidence="11 17" id="KW-1133">Transmembrane helix</keyword>
<evidence type="ECO:0000256" key="5">
    <source>
        <dbReference type="ARBA" id="ARBA00008170"/>
    </source>
</evidence>
<comment type="caution">
    <text evidence="20">The sequence shown here is derived from an EMBL/GenBank/DDBJ whole genome shotgun (WGS) entry which is preliminary data.</text>
</comment>
<evidence type="ECO:0000256" key="13">
    <source>
        <dbReference type="ARBA" id="ARBA00023242"/>
    </source>
</evidence>
<protein>
    <recommendedName>
        <fullName evidence="15">Nascent polypeptide-associated complex subunit beta</fullName>
    </recommendedName>
</protein>
<feature type="region of interest" description="Disordered" evidence="16">
    <location>
        <begin position="1314"/>
        <end position="1343"/>
    </location>
</feature>
<feature type="compositionally biased region" description="Acidic residues" evidence="16">
    <location>
        <begin position="1471"/>
        <end position="1483"/>
    </location>
</feature>
<comment type="subcellular location">
    <subcellularLocation>
        <location evidence="4">Cytoplasm</location>
    </subcellularLocation>
    <subcellularLocation>
        <location evidence="3">Endomembrane system</location>
    </subcellularLocation>
    <subcellularLocation>
        <location evidence="2">Membrane</location>
        <topology evidence="2">Multi-pass membrane protein</topology>
    </subcellularLocation>
    <subcellularLocation>
        <location evidence="1">Nucleus</location>
    </subcellularLocation>
</comment>
<dbReference type="PROSITE" id="PS51476">
    <property type="entry name" value="PROTEASOME_BETA_2"/>
    <property type="match status" value="1"/>
</dbReference>
<dbReference type="InterPro" id="IPR001353">
    <property type="entry name" value="Proteasome_sua/b"/>
</dbReference>
<feature type="domain" description="MHD" evidence="18">
    <location>
        <begin position="1039"/>
        <end position="1295"/>
    </location>
</feature>
<dbReference type="Gene3D" id="2.60.40.1170">
    <property type="entry name" value="Mu homology domain, subdomain B"/>
    <property type="match status" value="2"/>
</dbReference>
<dbReference type="PANTHER" id="PTHR10529">
    <property type="entry name" value="AP COMPLEX SUBUNIT MU"/>
    <property type="match status" value="1"/>
</dbReference>
<dbReference type="CDD" id="cd03758">
    <property type="entry name" value="proteasome_beta_type_2"/>
    <property type="match status" value="1"/>
</dbReference>
<evidence type="ECO:0000259" key="18">
    <source>
        <dbReference type="PROSITE" id="PS51072"/>
    </source>
</evidence>
<dbReference type="InterPro" id="IPR044034">
    <property type="entry name" value="NAC-like_UBA"/>
</dbReference>
<dbReference type="CDD" id="cd14835">
    <property type="entry name" value="AP1_Mu_N"/>
    <property type="match status" value="1"/>
</dbReference>
<dbReference type="PROSITE" id="PS51151">
    <property type="entry name" value="NAC_AB"/>
    <property type="match status" value="1"/>
</dbReference>
<accession>A0A8H7HK10</accession>
<dbReference type="InterPro" id="IPR050431">
    <property type="entry name" value="Adaptor_comp_med_subunit"/>
</dbReference>
<proteinExistence type="inferred from homology"/>
<dbReference type="Gene3D" id="1.10.8.10">
    <property type="entry name" value="DNA helicase RuvA subunit, C-terminal domain"/>
    <property type="match status" value="1"/>
</dbReference>
<evidence type="ECO:0000256" key="7">
    <source>
        <dbReference type="ARBA" id="ARBA00022490"/>
    </source>
</evidence>
<dbReference type="InterPro" id="IPR036168">
    <property type="entry name" value="AP2_Mu_C_sf"/>
</dbReference>
<dbReference type="GO" id="GO:0030131">
    <property type="term" value="C:clathrin adaptor complex"/>
    <property type="evidence" value="ECO:0007669"/>
    <property type="project" value="InterPro"/>
</dbReference>
<evidence type="ECO:0000256" key="3">
    <source>
        <dbReference type="ARBA" id="ARBA00004308"/>
    </source>
</evidence>
<evidence type="ECO:0000256" key="15">
    <source>
        <dbReference type="RuleBase" id="RU361272"/>
    </source>
</evidence>
<keyword evidence="6" id="KW-0813">Transport</keyword>
<organism evidence="20 21">
    <name type="scientific">Rhizoctonia solani</name>
    <dbReference type="NCBI Taxonomy" id="456999"/>
    <lineage>
        <taxon>Eukaryota</taxon>
        <taxon>Fungi</taxon>
        <taxon>Dikarya</taxon>
        <taxon>Basidiomycota</taxon>
        <taxon>Agaricomycotina</taxon>
        <taxon>Agaricomycetes</taxon>
        <taxon>Cantharellales</taxon>
        <taxon>Ceratobasidiaceae</taxon>
        <taxon>Rhizoctonia</taxon>
    </lineage>
</organism>
<dbReference type="SUPFAM" id="SSF64356">
    <property type="entry name" value="SNARE-like"/>
    <property type="match status" value="1"/>
</dbReference>
<dbReference type="InterPro" id="IPR038187">
    <property type="entry name" value="NAC_A/B_dom_sf"/>
</dbReference>
<evidence type="ECO:0000256" key="11">
    <source>
        <dbReference type="ARBA" id="ARBA00022989"/>
    </source>
</evidence>
<dbReference type="CDD" id="cd14358">
    <property type="entry name" value="UBA_NAC_euk"/>
    <property type="match status" value="1"/>
</dbReference>
<feature type="transmembrane region" description="Helical" evidence="17">
    <location>
        <begin position="391"/>
        <end position="413"/>
    </location>
</feature>
<keyword evidence="12 17" id="KW-0472">Membrane</keyword>
<evidence type="ECO:0000256" key="16">
    <source>
        <dbReference type="SAM" id="MobiDB-lite"/>
    </source>
</evidence>
<dbReference type="GO" id="GO:0005634">
    <property type="term" value="C:nucleus"/>
    <property type="evidence" value="ECO:0007669"/>
    <property type="project" value="UniProtKB-SubCell"/>
</dbReference>
<sequence length="1614" mass="180495">MECSIALTGADYVLVASDMSAARSIVRMKSNEDKTKILGPNLVMAYSGDTVQFAEYVERNLRLYQMRYVHPLRPPSAASWIRRSLADSLRSRHPYSVNLLLGGVDLAEAPVHAPDGPKGRPSLYWIDYLGTLAEVPFAAHGYGSYFVLSLFDRYHNPQANLEEGLETLRRGIAEIQKRLIVGLENWSVKLITRDGVKEVDLASGEVKDVSLVSHGHPTAKDKQFVGGCQRFDSKPSYSKTGTCLGTTTTLFLRRSLSYLSNMHSDQLQRSESSLFSDIPLARTASTAPLVDMDQHIHHRPPGCPDGWWRSLVWRLQGGGQPVPGWWESCVAIATSSWLNILLINVPLAWTAALMELNPLLIFSLSFLAIVPLEKLSEFGGHQFALYCGETLGEFVSITLANIVEVNLAIFLLFECQLRLVQSTVIGVILLHALLVPGIAFVVGGARVLEQKLKPVHTQLNASLLFLGVVTLLLPVAFFSAYPNPHELVMANTTREGVAPSVLTPHSLTERAIMPTPKQLNYIPEPRSPRTHISSHLARHNRQHARAEAVEIDQTLRSSDGVLERNPIKAEEKYLEVSAHTVAVSDTTRKGIQKFSHGYALMLVAVYILSRIYLHRHPLNDDLRLDRRPDLEHTDTLEKPMLSGTKRKPRVVGPGPVIILLIIVVGLIAVTAEFLVSSVEHVQQVNRLSSEWFGLILLPMISYSADALVTVAYCCRKAWRHRYSNTDDLQAPEELARGRSIDLSIQFLLFWLPALVLLAWITNKPLTLLFDVFEVAAAIGACLLVNYTTQDGKTNWVEGFMLIVFYFMIALAAWFYNGQLSVFELLQCQSVDELVRAAPYARSFRTTIAARILKRRMASLVAILDLKGKSLIQRSYRDDVSPSHIERFLPYILDLEEEGQQVTPCFSSQGVNFMHIRHSNLYLLALSKRNTNAAEIILFLHKLVSVLVEYFKELEEESIRDNFVIIYELLDEMMDFGYPQTTESKILQECVIFDLFMIKATDSPDRYITQESHKLEIQVRPPVAVTNAVSWRSEGIRYRKNEVFLDVIESVNLLVNADGNVIRSEILGAVKMKCYLSGMPELRLGLNDKVMFENTGRTSRGKSIEMEDVKFHQCVRLSRFENDRTISFIPPDGEFELMSYRLSTPVKPLIWVEAAIESHKGSRIEYMVKVKAQFKRRSTANNVEIYVPVPDDADSPKFRASTGSVQYAPDKSAFVWKIKQLGGAREFLMRAHFGLPSVRGAEEIEKKPPITVRFEIPYFTVSGIQVRYLKIVEKSGYQALPWVRYITQHGDDYRQWLDIINDCRSTNMSAHIEEVSDHEGHDHGHEGHDHEGHEGHDHSHEVELDPTSNAALEKIQSRPERKARKALISLGLKKVPGITRVTMKRPRNILLVVANPEVFKSPNSDVYIVFGEAKTEDIAAAQQAAAAAAAAAAAEREAQEATGQDGADETPKTLEDLAGDAPGTTGKAAPEAPEEEEEEVDETGVDPKDIELVIQQVGCSRAKAVKVLKESGGDLINARCIIKFKDNVIADDVEQCVNGVKNAGTAEIMLTPPFHMLMSSTGGQATHRYRSFIGFAVSIPNNHIKVLQDTRRKPGLQVAAIGMFYLEYLKYVCAC</sequence>
<dbReference type="SUPFAM" id="SSF56235">
    <property type="entry name" value="N-terminal nucleophile aminohydrolases (Ntn hydrolases)"/>
    <property type="match status" value="1"/>
</dbReference>
<evidence type="ECO:0000256" key="10">
    <source>
        <dbReference type="ARBA" id="ARBA00022942"/>
    </source>
</evidence>
<dbReference type="OrthoDB" id="10259133at2759"/>
<dbReference type="InterPro" id="IPR018240">
    <property type="entry name" value="Clathrin_mu_CS"/>
</dbReference>
<dbReference type="InterPro" id="IPR037045">
    <property type="entry name" value="S8pro/Inhibitor_I9_sf"/>
</dbReference>
<feature type="transmembrane region" description="Helical" evidence="17">
    <location>
        <begin position="742"/>
        <end position="761"/>
    </location>
</feature>
<dbReference type="Pfam" id="PF19026">
    <property type="entry name" value="UBA_HYPK"/>
    <property type="match status" value="1"/>
</dbReference>
<reference evidence="20" key="1">
    <citation type="submission" date="2020-09" db="EMBL/GenBank/DDBJ databases">
        <title>Comparative genome analyses of four rice-infecting Rhizoctonia solani isolates reveal extensive enrichment of homogalacturonan modification genes.</title>
        <authorList>
            <person name="Lee D.-Y."/>
            <person name="Jeon J."/>
            <person name="Kim K.-T."/>
            <person name="Cheong K."/>
            <person name="Song H."/>
            <person name="Choi G."/>
            <person name="Ko J."/>
            <person name="Opiyo S.O."/>
            <person name="Zuo S."/>
            <person name="Madhav S."/>
            <person name="Lee Y.-H."/>
            <person name="Wang G.-L."/>
        </authorList>
    </citation>
    <scope>NUCLEOTIDE SEQUENCE</scope>
    <source>
        <strain evidence="20">AG1-IA WGL</strain>
    </source>
</reference>
<dbReference type="Pfam" id="PF00227">
    <property type="entry name" value="Proteasome"/>
    <property type="match status" value="1"/>
</dbReference>
<dbReference type="GO" id="GO:0016192">
    <property type="term" value="P:vesicle-mediated transport"/>
    <property type="evidence" value="ECO:0007669"/>
    <property type="project" value="InterPro"/>
</dbReference>
<evidence type="ECO:0000256" key="12">
    <source>
        <dbReference type="ARBA" id="ARBA00023136"/>
    </source>
</evidence>
<dbReference type="Gene3D" id="3.30.450.60">
    <property type="match status" value="1"/>
</dbReference>
<evidence type="ECO:0000256" key="4">
    <source>
        <dbReference type="ARBA" id="ARBA00004496"/>
    </source>
</evidence>
<dbReference type="Pfam" id="PF01849">
    <property type="entry name" value="NAC"/>
    <property type="match status" value="1"/>
</dbReference>
<evidence type="ECO:0000256" key="17">
    <source>
        <dbReference type="SAM" id="Phobius"/>
    </source>
</evidence>
<evidence type="ECO:0000259" key="19">
    <source>
        <dbReference type="PROSITE" id="PS51151"/>
    </source>
</evidence>
<feature type="compositionally biased region" description="Basic and acidic residues" evidence="16">
    <location>
        <begin position="1314"/>
        <end position="1342"/>
    </location>
</feature>
<evidence type="ECO:0000256" key="8">
    <source>
        <dbReference type="ARBA" id="ARBA00022692"/>
    </source>
</evidence>
<dbReference type="InterPro" id="IPR001392">
    <property type="entry name" value="Clathrin_mu"/>
</dbReference>
<dbReference type="Gene3D" id="3.60.20.10">
    <property type="entry name" value="Glutamine Phosphoribosylpyrophosphate, subunit 1, domain 1"/>
    <property type="match status" value="1"/>
</dbReference>
<feature type="transmembrane region" description="Helical" evidence="17">
    <location>
        <begin position="767"/>
        <end position="786"/>
    </location>
</feature>
<keyword evidence="7" id="KW-0963">Cytoplasm</keyword>
<evidence type="ECO:0000256" key="6">
    <source>
        <dbReference type="ARBA" id="ARBA00022448"/>
    </source>
</evidence>
<evidence type="ECO:0000256" key="14">
    <source>
        <dbReference type="ARBA" id="ARBA00026071"/>
    </source>
</evidence>
<dbReference type="InterPro" id="IPR011012">
    <property type="entry name" value="Longin-like_dom_sf"/>
</dbReference>
<feature type="transmembrane region" description="Helical" evidence="17">
    <location>
        <begin position="594"/>
        <end position="613"/>
    </location>
</feature>
<dbReference type="PROSITE" id="PS00990">
    <property type="entry name" value="CLAT_ADAPTOR_M_1"/>
    <property type="match status" value="1"/>
</dbReference>
<dbReference type="Proteomes" id="UP000602905">
    <property type="component" value="Unassembled WGS sequence"/>
</dbReference>
<dbReference type="CDD" id="cd09250">
    <property type="entry name" value="AP-1_Mu1_Cterm"/>
    <property type="match status" value="1"/>
</dbReference>
<dbReference type="Gene3D" id="2.20.70.30">
    <property type="entry name" value="Nascent polypeptide-associated complex domain"/>
    <property type="match status" value="1"/>
</dbReference>
<evidence type="ECO:0000313" key="21">
    <source>
        <dbReference type="Proteomes" id="UP000602905"/>
    </source>
</evidence>
<feature type="transmembrane region" description="Helical" evidence="17">
    <location>
        <begin position="463"/>
        <end position="481"/>
    </location>
</feature>
<keyword evidence="8 17" id="KW-0812">Transmembrane</keyword>
<comment type="subunit">
    <text evidence="14">The 26S proteasome consists of a 20S proteasome core and two 19S regulatory subunits. The 20S proteasome core is composed of 28 subunits that are arranged in four stacked rings, resulting in a barrel-shaped structure. The two end rings are each formed by seven alpha subunits, and the two central rings are each formed by seven beta subunits. The catalytic chamber with the active sites is on the inside of the barrel.</text>
</comment>
<evidence type="ECO:0000313" key="20">
    <source>
        <dbReference type="EMBL" id="KAF8695799.1"/>
    </source>
</evidence>
<gene>
    <name evidence="20" type="ORF">RHS03_07893</name>
</gene>
<keyword evidence="9" id="KW-0653">Protein transport</keyword>
<dbReference type="GO" id="GO:0012505">
    <property type="term" value="C:endomembrane system"/>
    <property type="evidence" value="ECO:0007669"/>
    <property type="project" value="UniProtKB-SubCell"/>
</dbReference>
<dbReference type="InterPro" id="IPR029055">
    <property type="entry name" value="Ntn_hydrolases_N"/>
</dbReference>
<keyword evidence="10" id="KW-0647">Proteasome</keyword>